<gene>
    <name evidence="3" type="ORF">GCM10011584_30050</name>
</gene>
<reference evidence="4" key="1">
    <citation type="journal article" date="2019" name="Int. J. Syst. Evol. Microbiol.">
        <title>The Global Catalogue of Microorganisms (GCM) 10K type strain sequencing project: providing services to taxonomists for standard genome sequencing and annotation.</title>
        <authorList>
            <consortium name="The Broad Institute Genomics Platform"/>
            <consortium name="The Broad Institute Genome Sequencing Center for Infectious Disease"/>
            <person name="Wu L."/>
            <person name="Ma J."/>
        </authorList>
    </citation>
    <scope>NUCLEOTIDE SEQUENCE [LARGE SCALE GENOMIC DNA]</scope>
    <source>
        <strain evidence="4">CGMCC 4.7371</strain>
    </source>
</reference>
<evidence type="ECO:0000313" key="3">
    <source>
        <dbReference type="EMBL" id="GGO92802.1"/>
    </source>
</evidence>
<dbReference type="Proteomes" id="UP000655410">
    <property type="component" value="Unassembled WGS sequence"/>
</dbReference>
<dbReference type="InterPro" id="IPR000835">
    <property type="entry name" value="HTH_MarR-typ"/>
</dbReference>
<evidence type="ECO:0000259" key="2">
    <source>
        <dbReference type="PROSITE" id="PS50995"/>
    </source>
</evidence>
<dbReference type="SMART" id="SM00347">
    <property type="entry name" value="HTH_MARR"/>
    <property type="match status" value="1"/>
</dbReference>
<dbReference type="SUPFAM" id="SSF46785">
    <property type="entry name" value="Winged helix' DNA-binding domain"/>
    <property type="match status" value="1"/>
</dbReference>
<dbReference type="PANTHER" id="PTHR33164">
    <property type="entry name" value="TRANSCRIPTIONAL REGULATOR, MARR FAMILY"/>
    <property type="match status" value="1"/>
</dbReference>
<dbReference type="RefSeq" id="WP_188784845.1">
    <property type="nucleotide sequence ID" value="NZ_BMNI01000009.1"/>
</dbReference>
<dbReference type="PANTHER" id="PTHR33164:SF43">
    <property type="entry name" value="HTH-TYPE TRANSCRIPTIONAL REPRESSOR YETL"/>
    <property type="match status" value="1"/>
</dbReference>
<dbReference type="Gene3D" id="1.10.10.10">
    <property type="entry name" value="Winged helix-like DNA-binding domain superfamily/Winged helix DNA-binding domain"/>
    <property type="match status" value="1"/>
</dbReference>
<dbReference type="InterPro" id="IPR039422">
    <property type="entry name" value="MarR/SlyA-like"/>
</dbReference>
<dbReference type="InterPro" id="IPR036388">
    <property type="entry name" value="WH-like_DNA-bd_sf"/>
</dbReference>
<sequence length="171" mass="18362">MTGPAAESVDQPERPATPSLVPGSIADRASCLLTRLGQVTFRLQERALRPLGVRVRHFSVLQALADLGPTGQVDLGRHLRIDPATMAGTLEHLESLAAVARERDPSDRRRYVVALTDEGAQLLHRIVARLVDVEAVLEAELGRSGLGELQASLDSLARSHALTAALEAPEE</sequence>
<evidence type="ECO:0000313" key="4">
    <source>
        <dbReference type="Proteomes" id="UP000655410"/>
    </source>
</evidence>
<name>A0ABQ2NET7_9ACTN</name>
<feature type="domain" description="HTH marR-type" evidence="2">
    <location>
        <begin position="29"/>
        <end position="158"/>
    </location>
</feature>
<accession>A0ABQ2NET7</accession>
<proteinExistence type="predicted"/>
<dbReference type="PROSITE" id="PS50995">
    <property type="entry name" value="HTH_MARR_2"/>
    <property type="match status" value="1"/>
</dbReference>
<feature type="region of interest" description="Disordered" evidence="1">
    <location>
        <begin position="1"/>
        <end position="22"/>
    </location>
</feature>
<dbReference type="Pfam" id="PF01047">
    <property type="entry name" value="MarR"/>
    <property type="match status" value="1"/>
</dbReference>
<evidence type="ECO:0000256" key="1">
    <source>
        <dbReference type="SAM" id="MobiDB-lite"/>
    </source>
</evidence>
<comment type="caution">
    <text evidence="3">The sequence shown here is derived from an EMBL/GenBank/DDBJ whole genome shotgun (WGS) entry which is preliminary data.</text>
</comment>
<dbReference type="EMBL" id="BMNI01000009">
    <property type="protein sequence ID" value="GGO92802.1"/>
    <property type="molecule type" value="Genomic_DNA"/>
</dbReference>
<protein>
    <recommendedName>
        <fullName evidence="2">HTH marR-type domain-containing protein</fullName>
    </recommendedName>
</protein>
<dbReference type="InterPro" id="IPR036390">
    <property type="entry name" value="WH_DNA-bd_sf"/>
</dbReference>
<organism evidence="3 4">
    <name type="scientific">Nocardioides phosphati</name>
    <dbReference type="NCBI Taxonomy" id="1867775"/>
    <lineage>
        <taxon>Bacteria</taxon>
        <taxon>Bacillati</taxon>
        <taxon>Actinomycetota</taxon>
        <taxon>Actinomycetes</taxon>
        <taxon>Propionibacteriales</taxon>
        <taxon>Nocardioidaceae</taxon>
        <taxon>Nocardioides</taxon>
    </lineage>
</organism>
<keyword evidence="4" id="KW-1185">Reference proteome</keyword>